<sequence>MQGRPPWTSPSQEDSSLASDPRCQQLPGCSSCYVETFAFILPQQLTASWKYGASERILSASRSQLLPPLPPPRPLNFGLGPKLASLILVPIWLGTCPPALACDLQCVRQLFPVTAVEISRDHRYCLVSSQRELFLHFFAGRGDFL</sequence>
<gene>
    <name evidence="2" type="ORF">HJG63_012387</name>
</gene>
<evidence type="ECO:0000313" key="2">
    <source>
        <dbReference type="EMBL" id="KAF6441244.1"/>
    </source>
</evidence>
<dbReference type="AlphaFoldDB" id="A0A7J8F0H9"/>
<evidence type="ECO:0000313" key="3">
    <source>
        <dbReference type="Proteomes" id="UP000593571"/>
    </source>
</evidence>
<feature type="compositionally biased region" description="Polar residues" evidence="1">
    <location>
        <begin position="9"/>
        <end position="18"/>
    </location>
</feature>
<accession>A0A7J8F0H9</accession>
<organism evidence="2 3">
    <name type="scientific">Rousettus aegyptiacus</name>
    <name type="common">Egyptian fruit bat</name>
    <name type="synonym">Pteropus aegyptiacus</name>
    <dbReference type="NCBI Taxonomy" id="9407"/>
    <lineage>
        <taxon>Eukaryota</taxon>
        <taxon>Metazoa</taxon>
        <taxon>Chordata</taxon>
        <taxon>Craniata</taxon>
        <taxon>Vertebrata</taxon>
        <taxon>Euteleostomi</taxon>
        <taxon>Mammalia</taxon>
        <taxon>Eutheria</taxon>
        <taxon>Laurasiatheria</taxon>
        <taxon>Chiroptera</taxon>
        <taxon>Yinpterochiroptera</taxon>
        <taxon>Pteropodoidea</taxon>
        <taxon>Pteropodidae</taxon>
        <taxon>Rousettinae</taxon>
        <taxon>Rousettus</taxon>
    </lineage>
</organism>
<evidence type="ECO:0000256" key="1">
    <source>
        <dbReference type="SAM" id="MobiDB-lite"/>
    </source>
</evidence>
<reference evidence="2 3" key="1">
    <citation type="journal article" date="2020" name="Nature">
        <title>Six reference-quality genomes reveal evolution of bat adaptations.</title>
        <authorList>
            <person name="Jebb D."/>
            <person name="Huang Z."/>
            <person name="Pippel M."/>
            <person name="Hughes G.M."/>
            <person name="Lavrichenko K."/>
            <person name="Devanna P."/>
            <person name="Winkler S."/>
            <person name="Jermiin L.S."/>
            <person name="Skirmuntt E.C."/>
            <person name="Katzourakis A."/>
            <person name="Burkitt-Gray L."/>
            <person name="Ray D.A."/>
            <person name="Sullivan K.A.M."/>
            <person name="Roscito J.G."/>
            <person name="Kirilenko B.M."/>
            <person name="Davalos L.M."/>
            <person name="Corthals A.P."/>
            <person name="Power M.L."/>
            <person name="Jones G."/>
            <person name="Ransome R.D."/>
            <person name="Dechmann D.K.N."/>
            <person name="Locatelli A.G."/>
            <person name="Puechmaille S.J."/>
            <person name="Fedrigo O."/>
            <person name="Jarvis E.D."/>
            <person name="Hiller M."/>
            <person name="Vernes S.C."/>
            <person name="Myers E.W."/>
            <person name="Teeling E.C."/>
        </authorList>
    </citation>
    <scope>NUCLEOTIDE SEQUENCE [LARGE SCALE GENOMIC DNA]</scope>
    <source>
        <strain evidence="2">MRouAeg1</strain>
        <tissue evidence="2">Muscle</tissue>
    </source>
</reference>
<dbReference type="Proteomes" id="UP000593571">
    <property type="component" value="Unassembled WGS sequence"/>
</dbReference>
<dbReference type="EMBL" id="JACASE010000008">
    <property type="protein sequence ID" value="KAF6441244.1"/>
    <property type="molecule type" value="Genomic_DNA"/>
</dbReference>
<protein>
    <submittedName>
        <fullName evidence="2">Uncharacterized protein</fullName>
    </submittedName>
</protein>
<feature type="region of interest" description="Disordered" evidence="1">
    <location>
        <begin position="1"/>
        <end position="20"/>
    </location>
</feature>
<keyword evidence="3" id="KW-1185">Reference proteome</keyword>
<comment type="caution">
    <text evidence="2">The sequence shown here is derived from an EMBL/GenBank/DDBJ whole genome shotgun (WGS) entry which is preliminary data.</text>
</comment>
<proteinExistence type="predicted"/>
<name>A0A7J8F0H9_ROUAE</name>